<feature type="region of interest" description="Disordered" evidence="1">
    <location>
        <begin position="190"/>
        <end position="231"/>
    </location>
</feature>
<feature type="compositionally biased region" description="Polar residues" evidence="1">
    <location>
        <begin position="146"/>
        <end position="156"/>
    </location>
</feature>
<name>A0A4Z2HQK0_9TELE</name>
<sequence>MAPVGTFGVSADRGWQGLRASCPQPPSALLSATECELAGTQRRPPTDEREAEREHTAEGRRKCRQEPVDEYAAGISELDETSYIHIFKTSPQSTQLESWRCVSVGAASRLRSKAAAHSAAGRGAEASDGGKRRRMKEKPGDVPPTQRRSFANNPPNNGDAAFQKRHLHLHLSPPSHKTPVLLRAELGATDASRPCQADQMARGDIRPICHPREAQGPSRLAPRRDTDLPAA</sequence>
<dbReference type="Proteomes" id="UP000314294">
    <property type="component" value="Unassembled WGS sequence"/>
</dbReference>
<evidence type="ECO:0000313" key="3">
    <source>
        <dbReference type="Proteomes" id="UP000314294"/>
    </source>
</evidence>
<feature type="compositionally biased region" description="Low complexity" evidence="1">
    <location>
        <begin position="113"/>
        <end position="127"/>
    </location>
</feature>
<feature type="compositionally biased region" description="Basic and acidic residues" evidence="1">
    <location>
        <begin position="201"/>
        <end position="213"/>
    </location>
</feature>
<proteinExistence type="predicted"/>
<organism evidence="2 3">
    <name type="scientific">Liparis tanakae</name>
    <name type="common">Tanaka's snailfish</name>
    <dbReference type="NCBI Taxonomy" id="230148"/>
    <lineage>
        <taxon>Eukaryota</taxon>
        <taxon>Metazoa</taxon>
        <taxon>Chordata</taxon>
        <taxon>Craniata</taxon>
        <taxon>Vertebrata</taxon>
        <taxon>Euteleostomi</taxon>
        <taxon>Actinopterygii</taxon>
        <taxon>Neopterygii</taxon>
        <taxon>Teleostei</taxon>
        <taxon>Neoteleostei</taxon>
        <taxon>Acanthomorphata</taxon>
        <taxon>Eupercaria</taxon>
        <taxon>Perciformes</taxon>
        <taxon>Cottioidei</taxon>
        <taxon>Cottales</taxon>
        <taxon>Liparidae</taxon>
        <taxon>Liparis</taxon>
    </lineage>
</organism>
<gene>
    <name evidence="2" type="ORF">EYF80_021789</name>
</gene>
<feature type="region of interest" description="Disordered" evidence="1">
    <location>
        <begin position="113"/>
        <end position="163"/>
    </location>
</feature>
<accession>A0A4Z2HQK0</accession>
<feature type="region of interest" description="Disordered" evidence="1">
    <location>
        <begin position="37"/>
        <end position="68"/>
    </location>
</feature>
<feature type="compositionally biased region" description="Basic and acidic residues" evidence="1">
    <location>
        <begin position="222"/>
        <end position="231"/>
    </location>
</feature>
<evidence type="ECO:0000313" key="2">
    <source>
        <dbReference type="EMBL" id="TNN67997.1"/>
    </source>
</evidence>
<dbReference type="AlphaFoldDB" id="A0A4Z2HQK0"/>
<feature type="compositionally biased region" description="Basic and acidic residues" evidence="1">
    <location>
        <begin position="44"/>
        <end position="67"/>
    </location>
</feature>
<comment type="caution">
    <text evidence="2">The sequence shown here is derived from an EMBL/GenBank/DDBJ whole genome shotgun (WGS) entry which is preliminary data.</text>
</comment>
<evidence type="ECO:0000256" key="1">
    <source>
        <dbReference type="SAM" id="MobiDB-lite"/>
    </source>
</evidence>
<keyword evidence="3" id="KW-1185">Reference proteome</keyword>
<protein>
    <submittedName>
        <fullName evidence="2">Uncharacterized protein</fullName>
    </submittedName>
</protein>
<dbReference type="EMBL" id="SRLO01000196">
    <property type="protein sequence ID" value="TNN67997.1"/>
    <property type="molecule type" value="Genomic_DNA"/>
</dbReference>
<reference evidence="2 3" key="1">
    <citation type="submission" date="2019-03" db="EMBL/GenBank/DDBJ databases">
        <title>First draft genome of Liparis tanakae, snailfish: a comprehensive survey of snailfish specific genes.</title>
        <authorList>
            <person name="Kim W."/>
            <person name="Song I."/>
            <person name="Jeong J.-H."/>
            <person name="Kim D."/>
            <person name="Kim S."/>
            <person name="Ryu S."/>
            <person name="Song J.Y."/>
            <person name="Lee S.K."/>
        </authorList>
    </citation>
    <scope>NUCLEOTIDE SEQUENCE [LARGE SCALE GENOMIC DNA]</scope>
    <source>
        <tissue evidence="2">Muscle</tissue>
    </source>
</reference>